<name>A0A8D8WJE7_9HEMI</name>
<evidence type="ECO:0000313" key="2">
    <source>
        <dbReference type="EMBL" id="CAG6662413.1"/>
    </source>
</evidence>
<dbReference type="AlphaFoldDB" id="A0A8D8WJE7"/>
<accession>A0A8D8WJE7</accession>
<reference evidence="2" key="1">
    <citation type="submission" date="2021-05" db="EMBL/GenBank/DDBJ databases">
        <authorList>
            <person name="Alioto T."/>
            <person name="Alioto T."/>
            <person name="Gomez Garrido J."/>
        </authorList>
    </citation>
    <scope>NUCLEOTIDE SEQUENCE</scope>
</reference>
<dbReference type="EMBL" id="HBUF01202605">
    <property type="protein sequence ID" value="CAG6662413.1"/>
    <property type="molecule type" value="Transcribed_RNA"/>
</dbReference>
<feature type="transmembrane region" description="Helical" evidence="1">
    <location>
        <begin position="6"/>
        <end position="26"/>
    </location>
</feature>
<keyword evidence="1" id="KW-1133">Transmembrane helix</keyword>
<sequence length="115" mass="12808">MLSLTLLVFYYNLLLLLYKISNFIMIKLGNIGHASGLERRKNVLNAITTSTLYLSGVHIILKCAHRGGVHIILKYAHRGDVHINILKCGHKGDVYMLLCAHRGDVQTLTCAHRGG</sequence>
<organism evidence="2">
    <name type="scientific">Cacopsylla melanoneura</name>
    <dbReference type="NCBI Taxonomy" id="428564"/>
    <lineage>
        <taxon>Eukaryota</taxon>
        <taxon>Metazoa</taxon>
        <taxon>Ecdysozoa</taxon>
        <taxon>Arthropoda</taxon>
        <taxon>Hexapoda</taxon>
        <taxon>Insecta</taxon>
        <taxon>Pterygota</taxon>
        <taxon>Neoptera</taxon>
        <taxon>Paraneoptera</taxon>
        <taxon>Hemiptera</taxon>
        <taxon>Sternorrhyncha</taxon>
        <taxon>Psylloidea</taxon>
        <taxon>Psyllidae</taxon>
        <taxon>Psyllinae</taxon>
        <taxon>Cacopsylla</taxon>
    </lineage>
</organism>
<keyword evidence="1" id="KW-0472">Membrane</keyword>
<proteinExistence type="predicted"/>
<protein>
    <submittedName>
        <fullName evidence="2">Uncharacterized protein</fullName>
    </submittedName>
</protein>
<evidence type="ECO:0000256" key="1">
    <source>
        <dbReference type="SAM" id="Phobius"/>
    </source>
</evidence>
<keyword evidence="1" id="KW-0812">Transmembrane</keyword>